<sequence>MTERLNRIEAILERTAQMAKANMGTIEADRYAIAQLRSTVNSLLQLCNFEAIVTKLREIRLEIRWLRTENQLI</sequence>
<evidence type="ECO:0000313" key="2">
    <source>
        <dbReference type="Proteomes" id="UP000252085"/>
    </source>
</evidence>
<reference evidence="1 2" key="1">
    <citation type="submission" date="2016-04" db="EMBL/GenBank/DDBJ databases">
        <authorList>
            <person name="Evans L.H."/>
            <person name="Alamgir A."/>
            <person name="Owens N."/>
            <person name="Weber N.D."/>
            <person name="Virtaneva K."/>
            <person name="Barbian K."/>
            <person name="Babar A."/>
            <person name="Rosenke K."/>
        </authorList>
    </citation>
    <scope>NUCLEOTIDE SEQUENCE [LARGE SCALE GENOMIC DNA]</scope>
    <source>
        <strain evidence="1">NIES-2108</strain>
    </source>
</reference>
<proteinExistence type="predicted"/>
<dbReference type="AlphaFoldDB" id="A0A367R6E6"/>
<dbReference type="EMBL" id="LXQE01000174">
    <property type="protein sequence ID" value="RCJ31511.1"/>
    <property type="molecule type" value="Genomic_DNA"/>
</dbReference>
<evidence type="ECO:0000313" key="1">
    <source>
        <dbReference type="EMBL" id="RCJ31511.1"/>
    </source>
</evidence>
<comment type="caution">
    <text evidence="1">The sequence shown here is derived from an EMBL/GenBank/DDBJ whole genome shotgun (WGS) entry which is preliminary data.</text>
</comment>
<protein>
    <submittedName>
        <fullName evidence="1">Uncharacterized protein</fullName>
    </submittedName>
</protein>
<name>A0A367R6E6_NOSPU</name>
<gene>
    <name evidence="1" type="ORF">A6769_30700</name>
</gene>
<organism evidence="1 2">
    <name type="scientific">Nostoc punctiforme NIES-2108</name>
    <dbReference type="NCBI Taxonomy" id="1356359"/>
    <lineage>
        <taxon>Bacteria</taxon>
        <taxon>Bacillati</taxon>
        <taxon>Cyanobacteriota</taxon>
        <taxon>Cyanophyceae</taxon>
        <taxon>Nostocales</taxon>
        <taxon>Nostocaceae</taxon>
        <taxon>Nostoc</taxon>
    </lineage>
</organism>
<accession>A0A367R6E6</accession>
<dbReference type="Proteomes" id="UP000252085">
    <property type="component" value="Unassembled WGS sequence"/>
</dbReference>